<dbReference type="InterPro" id="IPR016059">
    <property type="entry name" value="DNA_ligase_ATP-dep_CS"/>
</dbReference>
<dbReference type="SUPFAM" id="SSF56091">
    <property type="entry name" value="DNA ligase/mRNA capping enzyme, catalytic domain"/>
    <property type="match status" value="1"/>
</dbReference>
<evidence type="ECO:0000256" key="13">
    <source>
        <dbReference type="ARBA" id="ARBA00034003"/>
    </source>
</evidence>
<dbReference type="PROSITE" id="PS00697">
    <property type="entry name" value="DNA_LIGASE_A1"/>
    <property type="match status" value="1"/>
</dbReference>
<dbReference type="NCBIfam" id="TIGR04120">
    <property type="entry name" value="DNA_lig_bact"/>
    <property type="match status" value="1"/>
</dbReference>
<keyword evidence="10" id="KW-0233">DNA recombination</keyword>
<comment type="catalytic activity">
    <reaction evidence="13">
        <text>ATP + (deoxyribonucleotide)n-3'-hydroxyl + 5'-phospho-(deoxyribonucleotide)m = (deoxyribonucleotide)n+m + AMP + diphosphate.</text>
        <dbReference type="EC" id="6.5.1.1"/>
    </reaction>
</comment>
<dbReference type="InterPro" id="IPR050191">
    <property type="entry name" value="ATP-dep_DNA_ligase"/>
</dbReference>
<dbReference type="Pfam" id="PF01068">
    <property type="entry name" value="DNA_ligase_A_M"/>
    <property type="match status" value="1"/>
</dbReference>
<evidence type="ECO:0000256" key="3">
    <source>
        <dbReference type="ARBA" id="ARBA00022618"/>
    </source>
</evidence>
<dbReference type="GO" id="GO:0006281">
    <property type="term" value="P:DNA repair"/>
    <property type="evidence" value="ECO:0007669"/>
    <property type="project" value="UniProtKB-KW"/>
</dbReference>
<keyword evidence="5" id="KW-0479">Metal-binding</keyword>
<keyword evidence="2 16" id="KW-0436">Ligase</keyword>
<evidence type="ECO:0000256" key="9">
    <source>
        <dbReference type="ARBA" id="ARBA00022842"/>
    </source>
</evidence>
<dbReference type="EC" id="6.5.1.1" evidence="1"/>
<keyword evidence="12" id="KW-0131">Cell cycle</keyword>
<dbReference type="GO" id="GO:0006260">
    <property type="term" value="P:DNA replication"/>
    <property type="evidence" value="ECO:0007669"/>
    <property type="project" value="UniProtKB-KW"/>
</dbReference>
<dbReference type="GO" id="GO:0046872">
    <property type="term" value="F:metal ion binding"/>
    <property type="evidence" value="ECO:0007669"/>
    <property type="project" value="UniProtKB-KW"/>
</dbReference>
<proteinExistence type="predicted"/>
<organism evidence="16 17">
    <name type="scientific">Paraburkholderia solisilvae</name>
    <dbReference type="NCBI Taxonomy" id="624376"/>
    <lineage>
        <taxon>Bacteria</taxon>
        <taxon>Pseudomonadati</taxon>
        <taxon>Pseudomonadota</taxon>
        <taxon>Betaproteobacteria</taxon>
        <taxon>Burkholderiales</taxon>
        <taxon>Burkholderiaceae</taxon>
        <taxon>Paraburkholderia</taxon>
    </lineage>
</organism>
<dbReference type="PANTHER" id="PTHR45674">
    <property type="entry name" value="DNA LIGASE 1/3 FAMILY MEMBER"/>
    <property type="match status" value="1"/>
</dbReference>
<dbReference type="GO" id="GO:0006310">
    <property type="term" value="P:DNA recombination"/>
    <property type="evidence" value="ECO:0007669"/>
    <property type="project" value="UniProtKB-KW"/>
</dbReference>
<keyword evidence="4" id="KW-0235">DNA replication</keyword>
<dbReference type="Gene3D" id="2.40.50.140">
    <property type="entry name" value="Nucleic acid-binding proteins"/>
    <property type="match status" value="1"/>
</dbReference>
<gene>
    <name evidence="16" type="primary">lig_1</name>
    <name evidence="16" type="ORF">LMG29739_00239</name>
</gene>
<keyword evidence="11" id="KW-0234">DNA repair</keyword>
<evidence type="ECO:0000256" key="1">
    <source>
        <dbReference type="ARBA" id="ARBA00012727"/>
    </source>
</evidence>
<evidence type="ECO:0000256" key="10">
    <source>
        <dbReference type="ARBA" id="ARBA00023172"/>
    </source>
</evidence>
<dbReference type="GO" id="GO:0051301">
    <property type="term" value="P:cell division"/>
    <property type="evidence" value="ECO:0007669"/>
    <property type="project" value="UniProtKB-KW"/>
</dbReference>
<dbReference type="PANTHER" id="PTHR45674:SF13">
    <property type="entry name" value="DNA LIGASE-RELATED"/>
    <property type="match status" value="1"/>
</dbReference>
<sequence length="575" mass="63467">MKRFAALYAALDATTSTRDKLDALTTYFSVAPPEDAAWASYFLAGGKPRQTVPTRLLTEIARERAGLPEWLFDESYQAVGDLAETIAHVLPPAARTSGLGLTQWIEERVLTLRGATPDTLRTRLVAYWDELDWSGRFLLTKLIGGGFRVGVARQLVVRALADVAGVDHKLIAQRMVGWTDARQPPDAARYLRLIAPAGTSGQKSRGDTDSAHAAGATGTPQSAQDPHEAERALPYPFFLAHPLQSAPETLGDPTHWLVEWKWDGIRAQVVKRDGRVWIWSRGEDLITERFPEVVALGDALPDGFVLDGEILAWQPGAQAPLPFARLQPRITRKSLTKKVLADSPAAFLAYDLLEAHGADQRMTPLIGRRAQLDALATSLADTLARDLLRVSPRVDASSWSMLAALRAQSRARGVEGLMLKEQQSLYGVGRTKAAGTWWKWKIDPYAVDAVLVYAQRGHGRRASLYTDFTFAVWDEANGVRTLVPFAKAYSGLTDDEMREVDAIVRRTTVEKFGPVRSVTPTLVFEIGFEGIQASTRHKSGVAVRFPRMLRWRTDKHIEDADTLAMLKGFIDPATA</sequence>
<evidence type="ECO:0000256" key="2">
    <source>
        <dbReference type="ARBA" id="ARBA00022598"/>
    </source>
</evidence>
<evidence type="ECO:0000313" key="16">
    <source>
        <dbReference type="EMBL" id="CAB3746659.1"/>
    </source>
</evidence>
<evidence type="ECO:0000256" key="5">
    <source>
        <dbReference type="ARBA" id="ARBA00022723"/>
    </source>
</evidence>
<dbReference type="InterPro" id="IPR012310">
    <property type="entry name" value="DNA_ligase_ATP-dep_cent"/>
</dbReference>
<dbReference type="SUPFAM" id="SSF117018">
    <property type="entry name" value="ATP-dependent DNA ligase DNA-binding domain"/>
    <property type="match status" value="1"/>
</dbReference>
<reference evidence="16 17" key="1">
    <citation type="submission" date="2020-04" db="EMBL/GenBank/DDBJ databases">
        <authorList>
            <person name="De Canck E."/>
        </authorList>
    </citation>
    <scope>NUCLEOTIDE SEQUENCE [LARGE SCALE GENOMIC DNA]</scope>
    <source>
        <strain evidence="16 17">LMG 29739</strain>
    </source>
</reference>
<dbReference type="CDD" id="cd07897">
    <property type="entry name" value="Adenylation_DNA_ligase_Bac1"/>
    <property type="match status" value="1"/>
</dbReference>
<dbReference type="InterPro" id="IPR012340">
    <property type="entry name" value="NA-bd_OB-fold"/>
</dbReference>
<evidence type="ECO:0000256" key="4">
    <source>
        <dbReference type="ARBA" id="ARBA00022705"/>
    </source>
</evidence>
<evidence type="ECO:0000256" key="12">
    <source>
        <dbReference type="ARBA" id="ARBA00023306"/>
    </source>
</evidence>
<dbReference type="NCBIfam" id="NF006701">
    <property type="entry name" value="PRK09247.1"/>
    <property type="match status" value="1"/>
</dbReference>
<dbReference type="Pfam" id="PF04679">
    <property type="entry name" value="DNA_ligase_A_C"/>
    <property type="match status" value="1"/>
</dbReference>
<keyword evidence="9" id="KW-0460">Magnesium</keyword>
<keyword evidence="17" id="KW-1185">Reference proteome</keyword>
<evidence type="ECO:0000256" key="11">
    <source>
        <dbReference type="ARBA" id="ARBA00023204"/>
    </source>
</evidence>
<dbReference type="AlphaFoldDB" id="A0A6J5CXE1"/>
<name>A0A6J5CXE1_9BURK</name>
<dbReference type="GO" id="GO:0005524">
    <property type="term" value="F:ATP binding"/>
    <property type="evidence" value="ECO:0007669"/>
    <property type="project" value="UniProtKB-KW"/>
</dbReference>
<dbReference type="GO" id="GO:0003910">
    <property type="term" value="F:DNA ligase (ATP) activity"/>
    <property type="evidence" value="ECO:0007669"/>
    <property type="project" value="UniProtKB-EC"/>
</dbReference>
<dbReference type="InterPro" id="IPR012309">
    <property type="entry name" value="DNA_ligase_ATP-dep_C"/>
</dbReference>
<dbReference type="CDD" id="cd07972">
    <property type="entry name" value="OBF_DNA_ligase_Arch_LigB"/>
    <property type="match status" value="1"/>
</dbReference>
<feature type="region of interest" description="Disordered" evidence="14">
    <location>
        <begin position="198"/>
        <end position="227"/>
    </location>
</feature>
<dbReference type="EMBL" id="CADIKF010000001">
    <property type="protein sequence ID" value="CAB3746659.1"/>
    <property type="molecule type" value="Genomic_DNA"/>
</dbReference>
<dbReference type="Proteomes" id="UP000494329">
    <property type="component" value="Unassembled WGS sequence"/>
</dbReference>
<feature type="domain" description="ATP-dependent DNA ligase family profile" evidence="15">
    <location>
        <begin position="338"/>
        <end position="474"/>
    </location>
</feature>
<evidence type="ECO:0000256" key="6">
    <source>
        <dbReference type="ARBA" id="ARBA00022741"/>
    </source>
</evidence>
<dbReference type="InterPro" id="IPR026333">
    <property type="entry name" value="ATP_dep_DNA_lig_pp_1105_fam"/>
</dbReference>
<dbReference type="GO" id="GO:0003677">
    <property type="term" value="F:DNA binding"/>
    <property type="evidence" value="ECO:0007669"/>
    <property type="project" value="InterPro"/>
</dbReference>
<dbReference type="Gene3D" id="3.30.470.30">
    <property type="entry name" value="DNA ligase/mRNA capping enzyme"/>
    <property type="match status" value="1"/>
</dbReference>
<keyword evidence="6" id="KW-0547">Nucleotide-binding</keyword>
<evidence type="ECO:0000256" key="7">
    <source>
        <dbReference type="ARBA" id="ARBA00022763"/>
    </source>
</evidence>
<accession>A0A6J5CXE1</accession>
<dbReference type="SUPFAM" id="SSF50249">
    <property type="entry name" value="Nucleic acid-binding proteins"/>
    <property type="match status" value="1"/>
</dbReference>
<evidence type="ECO:0000256" key="14">
    <source>
        <dbReference type="SAM" id="MobiDB-lite"/>
    </source>
</evidence>
<dbReference type="InterPro" id="IPR012308">
    <property type="entry name" value="DNA_ligase_ATP-dep_N"/>
</dbReference>
<keyword evidence="3" id="KW-0132">Cell division</keyword>
<dbReference type="PROSITE" id="PS50160">
    <property type="entry name" value="DNA_LIGASE_A3"/>
    <property type="match status" value="1"/>
</dbReference>
<evidence type="ECO:0000313" key="17">
    <source>
        <dbReference type="Proteomes" id="UP000494329"/>
    </source>
</evidence>
<dbReference type="Gene3D" id="1.10.3260.10">
    <property type="entry name" value="DNA ligase, ATP-dependent, N-terminal domain"/>
    <property type="match status" value="1"/>
</dbReference>
<keyword evidence="7" id="KW-0227">DNA damage</keyword>
<evidence type="ECO:0000256" key="8">
    <source>
        <dbReference type="ARBA" id="ARBA00022840"/>
    </source>
</evidence>
<protein>
    <recommendedName>
        <fullName evidence="1">DNA ligase (ATP)</fullName>
        <ecNumber evidence="1">6.5.1.1</ecNumber>
    </recommendedName>
</protein>
<dbReference type="Pfam" id="PF04675">
    <property type="entry name" value="DNA_ligase_A_N"/>
    <property type="match status" value="1"/>
</dbReference>
<dbReference type="RefSeq" id="WP_175108902.1">
    <property type="nucleotide sequence ID" value="NZ_CADIKF010000001.1"/>
</dbReference>
<keyword evidence="8" id="KW-0067">ATP-binding</keyword>
<evidence type="ECO:0000259" key="15">
    <source>
        <dbReference type="PROSITE" id="PS50160"/>
    </source>
</evidence>
<dbReference type="InterPro" id="IPR036599">
    <property type="entry name" value="DNA_ligase_N_sf"/>
</dbReference>